<dbReference type="Proteomes" id="UP000032232">
    <property type="component" value="Unassembled WGS sequence"/>
</dbReference>
<evidence type="ECO:0000256" key="1">
    <source>
        <dbReference type="SAM" id="MobiDB-lite"/>
    </source>
</evidence>
<sequence length="264" mass="27458">MLHHAQADLSSEYASLAEVQGVTRVLSIGEDASAISPKIAACHALSGLGMRRAVVSGRDGRVILCLRTGLVVEGDDRLNAGLLAVRLRALPEAVNAIPAGPAPVWTDAVHHTLWALAQRLYAVELPRLLSVLTGSERLKLRADRDGVRLVAGATDPTDIAPLITSAIGAGRDVVYTLAAPEDTIGPQVPAPVLLGCEDGLWRLDRSGWPLACPKDAAFAEIAAMVGFSRALRALGAGRATLHAEPGAPPISMTMNEKGSVVAGA</sequence>
<protein>
    <submittedName>
        <fullName evidence="2">Uncharacterized protein</fullName>
    </submittedName>
</protein>
<comment type="caution">
    <text evidence="2">The sequence shown here is derived from an EMBL/GenBank/DDBJ whole genome shotgun (WGS) entry which is preliminary data.</text>
</comment>
<accession>A0A0D1CJS4</accession>
<evidence type="ECO:0000313" key="3">
    <source>
        <dbReference type="Proteomes" id="UP000032232"/>
    </source>
</evidence>
<gene>
    <name evidence="2" type="ORF">jaqu_33070</name>
</gene>
<dbReference type="PATRIC" id="fig|935700.4.peg.3413"/>
<reference evidence="2 3" key="1">
    <citation type="submission" date="2015-02" db="EMBL/GenBank/DDBJ databases">
        <title>Genome Sequence of Jannaschia aquimarina DSM28248, a member of the Roseobacter clade.</title>
        <authorList>
            <person name="Voget S."/>
            <person name="Daniel R."/>
        </authorList>
    </citation>
    <scope>NUCLEOTIDE SEQUENCE [LARGE SCALE GENOMIC DNA]</scope>
    <source>
        <strain evidence="2 3">GSW-M26</strain>
    </source>
</reference>
<dbReference type="STRING" id="935700.jaqu_33070"/>
<dbReference type="AlphaFoldDB" id="A0A0D1CJS4"/>
<proteinExistence type="predicted"/>
<evidence type="ECO:0000313" key="2">
    <source>
        <dbReference type="EMBL" id="KIT14982.1"/>
    </source>
</evidence>
<dbReference type="EMBL" id="JYFE01000060">
    <property type="protein sequence ID" value="KIT14982.1"/>
    <property type="molecule type" value="Genomic_DNA"/>
</dbReference>
<feature type="region of interest" description="Disordered" evidence="1">
    <location>
        <begin position="245"/>
        <end position="264"/>
    </location>
</feature>
<name>A0A0D1CJS4_9RHOB</name>
<organism evidence="2 3">
    <name type="scientific">Jannaschia aquimarina</name>
    <dbReference type="NCBI Taxonomy" id="935700"/>
    <lineage>
        <taxon>Bacteria</taxon>
        <taxon>Pseudomonadati</taxon>
        <taxon>Pseudomonadota</taxon>
        <taxon>Alphaproteobacteria</taxon>
        <taxon>Rhodobacterales</taxon>
        <taxon>Roseobacteraceae</taxon>
        <taxon>Jannaschia</taxon>
    </lineage>
</organism>
<keyword evidence="3" id="KW-1185">Reference proteome</keyword>
<dbReference type="RefSeq" id="WP_043920064.1">
    <property type="nucleotide sequence ID" value="NZ_FZPF01000001.1"/>
</dbReference>